<dbReference type="AlphaFoldDB" id="A0A8T0V536"/>
<sequence>MDMFKLLCCQNQEDKFNAIWKELDKLTRAHVTEMSKKLVSDDNPKVTPGLPALGEGLDDPSVRRRRARNIKCFSHWIEAEPKEKWALLFDTLGARWGIMTSNLAEVYNWVIRGLRGCPLVGIIEGMLYGIIKYYQKRHAAAILHSTKVQTPFCDKMYKWMEKAISKASQHIVIAMGTHDNRFEITVRAKGGVGRETTLVTHEVNLG</sequence>
<keyword evidence="2" id="KW-1185">Reference proteome</keyword>
<organism evidence="1 2">
    <name type="scientific">Panicum virgatum</name>
    <name type="common">Blackwell switchgrass</name>
    <dbReference type="NCBI Taxonomy" id="38727"/>
    <lineage>
        <taxon>Eukaryota</taxon>
        <taxon>Viridiplantae</taxon>
        <taxon>Streptophyta</taxon>
        <taxon>Embryophyta</taxon>
        <taxon>Tracheophyta</taxon>
        <taxon>Spermatophyta</taxon>
        <taxon>Magnoliopsida</taxon>
        <taxon>Liliopsida</taxon>
        <taxon>Poales</taxon>
        <taxon>Poaceae</taxon>
        <taxon>PACMAD clade</taxon>
        <taxon>Panicoideae</taxon>
        <taxon>Panicodae</taxon>
        <taxon>Paniceae</taxon>
        <taxon>Panicinae</taxon>
        <taxon>Panicum</taxon>
        <taxon>Panicum sect. Hiantes</taxon>
    </lineage>
</organism>
<comment type="caution">
    <text evidence="1">The sequence shown here is derived from an EMBL/GenBank/DDBJ whole genome shotgun (WGS) entry which is preliminary data.</text>
</comment>
<dbReference type="Proteomes" id="UP000823388">
    <property type="component" value="Chromosome 3K"/>
</dbReference>
<dbReference type="EMBL" id="CM029041">
    <property type="protein sequence ID" value="KAG2630340.1"/>
    <property type="molecule type" value="Genomic_DNA"/>
</dbReference>
<proteinExistence type="predicted"/>
<name>A0A8T0V536_PANVG</name>
<gene>
    <name evidence="1" type="ORF">PVAP13_3KG484005</name>
</gene>
<reference evidence="1" key="1">
    <citation type="submission" date="2020-05" db="EMBL/GenBank/DDBJ databases">
        <title>WGS assembly of Panicum virgatum.</title>
        <authorList>
            <person name="Lovell J.T."/>
            <person name="Jenkins J."/>
            <person name="Shu S."/>
            <person name="Juenger T.E."/>
            <person name="Schmutz J."/>
        </authorList>
    </citation>
    <scope>NUCLEOTIDE SEQUENCE</scope>
    <source>
        <strain evidence="1">AP13</strain>
    </source>
</reference>
<protein>
    <submittedName>
        <fullName evidence="1">Uncharacterized protein</fullName>
    </submittedName>
</protein>
<accession>A0A8T0V536</accession>
<evidence type="ECO:0000313" key="1">
    <source>
        <dbReference type="EMBL" id="KAG2630340.1"/>
    </source>
</evidence>
<evidence type="ECO:0000313" key="2">
    <source>
        <dbReference type="Proteomes" id="UP000823388"/>
    </source>
</evidence>